<comment type="caution">
    <text evidence="1">The sequence shown here is derived from an EMBL/GenBank/DDBJ whole genome shotgun (WGS) entry which is preliminary data.</text>
</comment>
<proteinExistence type="predicted"/>
<reference evidence="1" key="1">
    <citation type="journal article" date="2021" name="J. Hered.">
        <title>Genome Assembly of Salicaceae Populus deltoides (Eastern Cottonwood) I-69 Based on Nanopore Sequencing and Hi-C Technologies.</title>
        <authorList>
            <person name="Bai S."/>
            <person name="Wu H."/>
            <person name="Zhang J."/>
            <person name="Pan Z."/>
            <person name="Zhao W."/>
            <person name="Li Z."/>
            <person name="Tong C."/>
        </authorList>
    </citation>
    <scope>NUCLEOTIDE SEQUENCE</scope>
    <source>
        <tissue evidence="1">Leaf</tissue>
    </source>
</reference>
<accession>A0A8T2X3J2</accession>
<keyword evidence="2" id="KW-1185">Reference proteome</keyword>
<evidence type="ECO:0000313" key="1">
    <source>
        <dbReference type="EMBL" id="KAH8488089.1"/>
    </source>
</evidence>
<sequence>EREQTGKEDALGRLRHGNGGLNLGLCGGRAGVLSGFVGGRSGLVSSVGEGRVAWGREEVVARLQWLFWFSRFLPHERGTTDLNKERKAWLWFLVLGASKSKW</sequence>
<dbReference type="Proteomes" id="UP000807159">
    <property type="component" value="Chromosome 14"/>
</dbReference>
<name>A0A8T2X3J2_POPDE</name>
<gene>
    <name evidence="1" type="ORF">H0E87_023961</name>
</gene>
<dbReference type="AlphaFoldDB" id="A0A8T2X3J2"/>
<dbReference type="EMBL" id="JACEGQ020000014">
    <property type="protein sequence ID" value="KAH8488089.1"/>
    <property type="molecule type" value="Genomic_DNA"/>
</dbReference>
<organism evidence="1 2">
    <name type="scientific">Populus deltoides</name>
    <name type="common">Eastern poplar</name>
    <name type="synonym">Eastern cottonwood</name>
    <dbReference type="NCBI Taxonomy" id="3696"/>
    <lineage>
        <taxon>Eukaryota</taxon>
        <taxon>Viridiplantae</taxon>
        <taxon>Streptophyta</taxon>
        <taxon>Embryophyta</taxon>
        <taxon>Tracheophyta</taxon>
        <taxon>Spermatophyta</taxon>
        <taxon>Magnoliopsida</taxon>
        <taxon>eudicotyledons</taxon>
        <taxon>Gunneridae</taxon>
        <taxon>Pentapetalae</taxon>
        <taxon>rosids</taxon>
        <taxon>fabids</taxon>
        <taxon>Malpighiales</taxon>
        <taxon>Salicaceae</taxon>
        <taxon>Saliceae</taxon>
        <taxon>Populus</taxon>
    </lineage>
</organism>
<protein>
    <submittedName>
        <fullName evidence="1">Uncharacterized protein</fullName>
    </submittedName>
</protein>
<feature type="non-terminal residue" evidence="1">
    <location>
        <position position="1"/>
    </location>
</feature>
<evidence type="ECO:0000313" key="2">
    <source>
        <dbReference type="Proteomes" id="UP000807159"/>
    </source>
</evidence>